<evidence type="ECO:0000259" key="1">
    <source>
        <dbReference type="SMART" id="SM00418"/>
    </source>
</evidence>
<dbReference type="EMBL" id="JASJUS010000005">
    <property type="protein sequence ID" value="MDL2076214.1"/>
    <property type="molecule type" value="Genomic_DNA"/>
</dbReference>
<protein>
    <submittedName>
        <fullName evidence="2">Winged helix-turn-helix domain-containing protein</fullName>
    </submittedName>
</protein>
<comment type="caution">
    <text evidence="2">The sequence shown here is derived from an EMBL/GenBank/DDBJ whole genome shotgun (WGS) entry which is preliminary data.</text>
</comment>
<keyword evidence="3" id="KW-1185">Reference proteome</keyword>
<dbReference type="RefSeq" id="WP_093721628.1">
    <property type="nucleotide sequence ID" value="NZ_JASJUS010000005.1"/>
</dbReference>
<evidence type="ECO:0000313" key="3">
    <source>
        <dbReference type="Proteomes" id="UP001241926"/>
    </source>
</evidence>
<gene>
    <name evidence="2" type="ORF">QNN03_07155</name>
</gene>
<dbReference type="SUPFAM" id="SSF46785">
    <property type="entry name" value="Winged helix' DNA-binding domain"/>
    <property type="match status" value="1"/>
</dbReference>
<dbReference type="SMART" id="SM00418">
    <property type="entry name" value="HTH_ARSR"/>
    <property type="match status" value="1"/>
</dbReference>
<proteinExistence type="predicted"/>
<feature type="domain" description="HTH arsR-type" evidence="1">
    <location>
        <begin position="17"/>
        <end position="95"/>
    </location>
</feature>
<name>A0ABT7IVV4_9ACTN</name>
<dbReference type="Proteomes" id="UP001241926">
    <property type="component" value="Unassembled WGS sequence"/>
</dbReference>
<evidence type="ECO:0000313" key="2">
    <source>
        <dbReference type="EMBL" id="MDL2076214.1"/>
    </source>
</evidence>
<dbReference type="Pfam" id="PF12840">
    <property type="entry name" value="HTH_20"/>
    <property type="match status" value="1"/>
</dbReference>
<reference evidence="2 3" key="1">
    <citation type="submission" date="2023-05" db="EMBL/GenBank/DDBJ databases">
        <title>Streptomyces fuscus sp. nov., a brown-black pigment producing actinomyces isolated from dry sand of Sea duck farm.</title>
        <authorList>
            <person name="Xie J."/>
            <person name="Shen N."/>
        </authorList>
    </citation>
    <scope>NUCLEOTIDE SEQUENCE [LARGE SCALE GENOMIC DNA]</scope>
    <source>
        <strain evidence="2 3">GXMU-J15</strain>
    </source>
</reference>
<dbReference type="InterPro" id="IPR011991">
    <property type="entry name" value="ArsR-like_HTH"/>
</dbReference>
<sequence>MSSSDPGSPPRVLTDIAALKALAHPLRQALLTRLRRQGPATSADLAAEFAEDRGATSYHLRQLARFGFVEEDTARSAGRRKYWRAVPQDVRLPREPSDPEIDAAAEELGRQWVAGAERELAAYLSDRDSYGEFATAAMHSFGGTTLTAEELAQFGEEYIAFLARWHRDPEEAPPNSRHISVVFHAFPTPAPGADAE</sequence>
<dbReference type="InterPro" id="IPR001845">
    <property type="entry name" value="HTH_ArsR_DNA-bd_dom"/>
</dbReference>
<dbReference type="InterPro" id="IPR036388">
    <property type="entry name" value="WH-like_DNA-bd_sf"/>
</dbReference>
<dbReference type="CDD" id="cd00090">
    <property type="entry name" value="HTH_ARSR"/>
    <property type="match status" value="1"/>
</dbReference>
<dbReference type="InterPro" id="IPR036390">
    <property type="entry name" value="WH_DNA-bd_sf"/>
</dbReference>
<dbReference type="Gene3D" id="1.10.10.10">
    <property type="entry name" value="Winged helix-like DNA-binding domain superfamily/Winged helix DNA-binding domain"/>
    <property type="match status" value="1"/>
</dbReference>
<organism evidence="2 3">
    <name type="scientific">Streptomyces fuscus</name>
    <dbReference type="NCBI Taxonomy" id="3048495"/>
    <lineage>
        <taxon>Bacteria</taxon>
        <taxon>Bacillati</taxon>
        <taxon>Actinomycetota</taxon>
        <taxon>Actinomycetes</taxon>
        <taxon>Kitasatosporales</taxon>
        <taxon>Streptomycetaceae</taxon>
        <taxon>Streptomyces</taxon>
    </lineage>
</organism>
<accession>A0ABT7IVV4</accession>